<keyword evidence="1" id="KW-0812">Transmembrane</keyword>
<organism evidence="2 3">
    <name type="scientific">Pseudomonas yamanorum</name>
    <dbReference type="NCBI Taxonomy" id="515393"/>
    <lineage>
        <taxon>Bacteria</taxon>
        <taxon>Pseudomonadati</taxon>
        <taxon>Pseudomonadota</taxon>
        <taxon>Gammaproteobacteria</taxon>
        <taxon>Pseudomonadales</taxon>
        <taxon>Pseudomonadaceae</taxon>
        <taxon>Pseudomonas</taxon>
    </lineage>
</organism>
<comment type="caution">
    <text evidence="2">The sequence shown here is derived from an EMBL/GenBank/DDBJ whole genome shotgun (WGS) entry which is preliminary data.</text>
</comment>
<reference evidence="2 3" key="1">
    <citation type="submission" date="2020-04" db="EMBL/GenBank/DDBJ databases">
        <title>Molecular characterization of pseudomonads from Agaricus bisporus reveal novel blotch 2 pathogens in Western Europe.</title>
        <authorList>
            <person name="Taparia T."/>
            <person name="Krijger M."/>
            <person name="Haynes E."/>
            <person name="Elpinstone J.G."/>
            <person name="Noble R."/>
            <person name="Van Der Wolf J."/>
        </authorList>
    </citation>
    <scope>NUCLEOTIDE SEQUENCE [LARGE SCALE GENOMIC DNA]</scope>
    <source>
        <strain evidence="2 3">IPO3753</strain>
    </source>
</reference>
<proteinExistence type="predicted"/>
<evidence type="ECO:0000313" key="3">
    <source>
        <dbReference type="Proteomes" id="UP000546584"/>
    </source>
</evidence>
<keyword evidence="1" id="KW-0472">Membrane</keyword>
<evidence type="ECO:0000313" key="2">
    <source>
        <dbReference type="EMBL" id="NWD43716.1"/>
    </source>
</evidence>
<name>A0AAJ3H5F4_9PSED</name>
<evidence type="ECO:0000256" key="1">
    <source>
        <dbReference type="SAM" id="Phobius"/>
    </source>
</evidence>
<dbReference type="AlphaFoldDB" id="A0AAJ3H5F4"/>
<feature type="transmembrane region" description="Helical" evidence="1">
    <location>
        <begin position="12"/>
        <end position="37"/>
    </location>
</feature>
<gene>
    <name evidence="2" type="ORF">HX826_17710</name>
</gene>
<sequence>MLEQIQSFSNSSSAIVTALAGVVVILITALVKALEFYDSHFVHKRYKRLKELRSDRVVESPFTNYLDDAIQLEGFHIASGIRASSVKAAVLLKLAQLGLWDRKQIRQVAKYLVITPENPTPFIRIRHSDVIGAWVGMLVAMIFLAVGAILGIAVMLKAGPPYGFFIGLCLVFTFTCGSALFATGYNEYKNAKRFEQYLSAHPETFLPPQNRESTAE</sequence>
<keyword evidence="1" id="KW-1133">Transmembrane helix</keyword>
<dbReference type="EMBL" id="JACAQR010000023">
    <property type="protein sequence ID" value="NWD43716.1"/>
    <property type="molecule type" value="Genomic_DNA"/>
</dbReference>
<dbReference type="Proteomes" id="UP000546584">
    <property type="component" value="Unassembled WGS sequence"/>
</dbReference>
<dbReference type="RefSeq" id="WP_177026473.1">
    <property type="nucleotide sequence ID" value="NZ_JACAQR010000023.1"/>
</dbReference>
<protein>
    <submittedName>
        <fullName evidence="2">Uncharacterized protein</fullName>
    </submittedName>
</protein>
<accession>A0AAJ3H5F4</accession>
<feature type="transmembrane region" description="Helical" evidence="1">
    <location>
        <begin position="162"/>
        <end position="183"/>
    </location>
</feature>
<feature type="transmembrane region" description="Helical" evidence="1">
    <location>
        <begin position="131"/>
        <end position="156"/>
    </location>
</feature>